<dbReference type="PANTHER" id="PTHR23502:SF47">
    <property type="entry name" value="MAJOR FACILITATOR SUPERFAMILY (MFS) PROFILE DOMAIN-CONTAINING PROTEIN-RELATED"/>
    <property type="match status" value="1"/>
</dbReference>
<comment type="subcellular location">
    <subcellularLocation>
        <location evidence="1">Membrane</location>
        <topology evidence="1">Multi-pass membrane protein</topology>
    </subcellularLocation>
</comment>
<feature type="transmembrane region" description="Helical" evidence="5">
    <location>
        <begin position="509"/>
        <end position="530"/>
    </location>
</feature>
<dbReference type="Pfam" id="PF07690">
    <property type="entry name" value="MFS_1"/>
    <property type="match status" value="1"/>
</dbReference>
<dbReference type="CDD" id="cd17323">
    <property type="entry name" value="MFS_Tpo1_MDR_like"/>
    <property type="match status" value="1"/>
</dbReference>
<dbReference type="GO" id="GO:0005886">
    <property type="term" value="C:plasma membrane"/>
    <property type="evidence" value="ECO:0007669"/>
    <property type="project" value="TreeGrafter"/>
</dbReference>
<evidence type="ECO:0000256" key="2">
    <source>
        <dbReference type="ARBA" id="ARBA00022692"/>
    </source>
</evidence>
<feature type="transmembrane region" description="Helical" evidence="5">
    <location>
        <begin position="125"/>
        <end position="144"/>
    </location>
</feature>
<gene>
    <name evidence="7" type="ORF">ETB97_006156</name>
</gene>
<dbReference type="AlphaFoldDB" id="A0A8H5ZUQ7"/>
<feature type="transmembrane region" description="Helical" evidence="5">
    <location>
        <begin position="448"/>
        <end position="469"/>
    </location>
</feature>
<name>A0A8H5ZUQ7_PETAA</name>
<comment type="caution">
    <text evidence="7">The sequence shown here is derived from an EMBL/GenBank/DDBJ whole genome shotgun (WGS) entry which is preliminary data.</text>
</comment>
<evidence type="ECO:0000256" key="3">
    <source>
        <dbReference type="ARBA" id="ARBA00022989"/>
    </source>
</evidence>
<evidence type="ECO:0000313" key="8">
    <source>
        <dbReference type="Proteomes" id="UP000541154"/>
    </source>
</evidence>
<feature type="transmembrane region" description="Helical" evidence="5">
    <location>
        <begin position="481"/>
        <end position="503"/>
    </location>
</feature>
<dbReference type="InterPro" id="IPR011701">
    <property type="entry name" value="MFS"/>
</dbReference>
<dbReference type="InterPro" id="IPR036259">
    <property type="entry name" value="MFS_trans_sf"/>
</dbReference>
<feature type="domain" description="Major facilitator superfamily (MFS) profile" evidence="6">
    <location>
        <begin position="91"/>
        <end position="534"/>
    </location>
</feature>
<reference evidence="7 8" key="1">
    <citation type="submission" date="2019-04" db="EMBL/GenBank/DDBJ databases">
        <title>Aspergillus burnettii sp. nov., novel species from soil in southeast Queensland.</title>
        <authorList>
            <person name="Gilchrist C.L.M."/>
            <person name="Pitt J.I."/>
            <person name="Lange L."/>
            <person name="Lacey H.J."/>
            <person name="Vuong D."/>
            <person name="Midgley D.J."/>
            <person name="Greenfield P."/>
            <person name="Bradbury M."/>
            <person name="Lacey E."/>
            <person name="Busk P.K."/>
            <person name="Pilgaard B."/>
            <person name="Chooi Y.H."/>
            <person name="Piggott A.M."/>
        </authorList>
    </citation>
    <scope>NUCLEOTIDE SEQUENCE [LARGE SCALE GENOMIC DNA]</scope>
    <source>
        <strain evidence="7 8">FRR 5400</strain>
    </source>
</reference>
<sequence length="553" mass="61049">MQAYFQYRAIRNSVRKQLDDFPQWIHDSIGQAGSGSSLQRRPSRPPPIPGIRLIDNPNSREELSHIFFVDWENNKDPLSPRQLSLATRVAVTLIVTSLAFVVSASSSIESAVVPQSTADYGVSEVVAALFVGIFLLGFATGSLISGPLSEILGRNAVYLVSTSLFMIFVMGSGLSTNTGAKLAFRFLAGVCGCPPLTCAGGSVADIWDSKEKTLAFPVYAILSYGGAILAPVIASYMGSGSISYRWTDWIVLIMAGLVLSLIVLVQPETYGPLLLRWKSKHLRQLTGDPRYLSKLDLDQTPLLSRIRRACVRQFTLPIREPIVLVLSLYLTVLYVVLFAFFVGYADIFTDVHGMSQGLTNVVWVAMYVGILLTGLIVPWIYRSHRKRGLKGDREVSEMGNETNVSEKPSTIQPEDRLWYAMMGAPAMTLSLFWMGWTDYPSISVWSPIVGSAFFGFGSICIFISSYMYIIDTYEVYAASALGFMTSSRYCVAGGMTVVGVPFYHNMGVHWTLTILGIISAILTPVPYILWKFGPVVRGWSRTPSPLTKRKPLR</sequence>
<feature type="transmembrane region" description="Helical" evidence="5">
    <location>
        <begin position="361"/>
        <end position="381"/>
    </location>
</feature>
<feature type="transmembrane region" description="Helical" evidence="5">
    <location>
        <begin position="182"/>
        <end position="204"/>
    </location>
</feature>
<keyword evidence="4 5" id="KW-0472">Membrane</keyword>
<dbReference type="Proteomes" id="UP000541154">
    <property type="component" value="Unassembled WGS sequence"/>
</dbReference>
<evidence type="ECO:0000256" key="4">
    <source>
        <dbReference type="ARBA" id="ARBA00023136"/>
    </source>
</evidence>
<keyword evidence="3 5" id="KW-1133">Transmembrane helix</keyword>
<feature type="transmembrane region" description="Helical" evidence="5">
    <location>
        <begin position="216"/>
        <end position="237"/>
    </location>
</feature>
<dbReference type="Gene3D" id="1.20.1250.20">
    <property type="entry name" value="MFS general substrate transporter like domains"/>
    <property type="match status" value="1"/>
</dbReference>
<feature type="transmembrane region" description="Helical" evidence="5">
    <location>
        <begin position="85"/>
        <end position="105"/>
    </location>
</feature>
<feature type="transmembrane region" description="Helical" evidence="5">
    <location>
        <begin position="249"/>
        <end position="275"/>
    </location>
</feature>
<dbReference type="SUPFAM" id="SSF103473">
    <property type="entry name" value="MFS general substrate transporter"/>
    <property type="match status" value="1"/>
</dbReference>
<feature type="transmembrane region" description="Helical" evidence="5">
    <location>
        <begin position="417"/>
        <end position="436"/>
    </location>
</feature>
<feature type="transmembrane region" description="Helical" evidence="5">
    <location>
        <begin position="156"/>
        <end position="176"/>
    </location>
</feature>
<dbReference type="PANTHER" id="PTHR23502">
    <property type="entry name" value="MAJOR FACILITATOR SUPERFAMILY"/>
    <property type="match status" value="1"/>
</dbReference>
<dbReference type="InterPro" id="IPR020846">
    <property type="entry name" value="MFS_dom"/>
</dbReference>
<organism evidence="7 8">
    <name type="scientific">Petromyces alliaceus</name>
    <name type="common">Aspergillus alliaceus</name>
    <dbReference type="NCBI Taxonomy" id="209559"/>
    <lineage>
        <taxon>Eukaryota</taxon>
        <taxon>Fungi</taxon>
        <taxon>Dikarya</taxon>
        <taxon>Ascomycota</taxon>
        <taxon>Pezizomycotina</taxon>
        <taxon>Eurotiomycetes</taxon>
        <taxon>Eurotiomycetidae</taxon>
        <taxon>Eurotiales</taxon>
        <taxon>Aspergillaceae</taxon>
        <taxon>Aspergillus</taxon>
        <taxon>Aspergillus subgen. Circumdati</taxon>
    </lineage>
</organism>
<evidence type="ECO:0000256" key="5">
    <source>
        <dbReference type="SAM" id="Phobius"/>
    </source>
</evidence>
<accession>A0A8H5ZUQ7</accession>
<proteinExistence type="predicted"/>
<dbReference type="EMBL" id="SPNV01000270">
    <property type="protein sequence ID" value="KAF5857198.1"/>
    <property type="molecule type" value="Genomic_DNA"/>
</dbReference>
<evidence type="ECO:0000313" key="7">
    <source>
        <dbReference type="EMBL" id="KAF5857198.1"/>
    </source>
</evidence>
<protein>
    <recommendedName>
        <fullName evidence="6">Major facilitator superfamily (MFS) profile domain-containing protein</fullName>
    </recommendedName>
</protein>
<keyword evidence="8" id="KW-1185">Reference proteome</keyword>
<keyword evidence="2 5" id="KW-0812">Transmembrane</keyword>
<evidence type="ECO:0000259" key="6">
    <source>
        <dbReference type="PROSITE" id="PS50850"/>
    </source>
</evidence>
<feature type="transmembrane region" description="Helical" evidence="5">
    <location>
        <begin position="322"/>
        <end position="341"/>
    </location>
</feature>
<dbReference type="PROSITE" id="PS50850">
    <property type="entry name" value="MFS"/>
    <property type="match status" value="1"/>
</dbReference>
<dbReference type="GO" id="GO:0022857">
    <property type="term" value="F:transmembrane transporter activity"/>
    <property type="evidence" value="ECO:0007669"/>
    <property type="project" value="InterPro"/>
</dbReference>
<evidence type="ECO:0000256" key="1">
    <source>
        <dbReference type="ARBA" id="ARBA00004141"/>
    </source>
</evidence>